<proteinExistence type="predicted"/>
<accession>A0A7T7L222</accession>
<protein>
    <submittedName>
        <fullName evidence="1">Uncharacterized protein</fullName>
    </submittedName>
</protein>
<dbReference type="KEGG" id="slf:JEQ17_40130"/>
<reference evidence="1 2" key="1">
    <citation type="submission" date="2020-12" db="EMBL/GenBank/DDBJ databases">
        <title>A novel species.</title>
        <authorList>
            <person name="Li K."/>
        </authorList>
    </citation>
    <scope>NUCLEOTIDE SEQUENCE [LARGE SCALE GENOMIC DNA]</scope>
    <source>
        <strain evidence="1 2">ZYC-3</strain>
    </source>
</reference>
<evidence type="ECO:0000313" key="1">
    <source>
        <dbReference type="EMBL" id="QQM45009.1"/>
    </source>
</evidence>
<keyword evidence="2" id="KW-1185">Reference proteome</keyword>
<name>A0A7T7L222_9ACTN</name>
<sequence length="60" mass="7156">MAAEDERPDTPRRPHVALEAHECKQRAEDHYKRMDERLVWAVLAVAAELHLIRKEKRRAR</sequence>
<gene>
    <name evidence="1" type="ORF">JEQ17_40130</name>
</gene>
<dbReference type="Proteomes" id="UP000595636">
    <property type="component" value="Chromosome"/>
</dbReference>
<evidence type="ECO:0000313" key="2">
    <source>
        <dbReference type="Proteomes" id="UP000595636"/>
    </source>
</evidence>
<dbReference type="EMBL" id="CP066831">
    <property type="protein sequence ID" value="QQM45009.1"/>
    <property type="molecule type" value="Genomic_DNA"/>
</dbReference>
<dbReference type="AlphaFoldDB" id="A0A7T7L222"/>
<dbReference type="RefSeq" id="WP_200399820.1">
    <property type="nucleotide sequence ID" value="NZ_CP066831.1"/>
</dbReference>
<organism evidence="1 2">
    <name type="scientific">Streptomyces liliifuscus</name>
    <dbReference type="NCBI Taxonomy" id="2797636"/>
    <lineage>
        <taxon>Bacteria</taxon>
        <taxon>Bacillati</taxon>
        <taxon>Actinomycetota</taxon>
        <taxon>Actinomycetes</taxon>
        <taxon>Kitasatosporales</taxon>
        <taxon>Streptomycetaceae</taxon>
        <taxon>Streptomyces</taxon>
    </lineage>
</organism>